<dbReference type="AlphaFoldDB" id="A0A7S3VKS9"/>
<protein>
    <submittedName>
        <fullName evidence="1">Uncharacterized protein</fullName>
    </submittedName>
</protein>
<sequence>MAPVATEGGARARAGCVSPHPACNPLPWLLPVLSLDPSATAKPSHSLSSLCHEPFCGGWPTRLTGGGGYVRNIPVPGSLFHGQAIFQPSHLCAMSFLAIAGPLD</sequence>
<gene>
    <name evidence="1" type="ORF">DTER00134_LOCUS6333</name>
</gene>
<name>A0A7S3VKS9_DUNTE</name>
<proteinExistence type="predicted"/>
<accession>A0A7S3VKS9</accession>
<organism evidence="1">
    <name type="scientific">Dunaliella tertiolecta</name>
    <name type="common">Green alga</name>
    <dbReference type="NCBI Taxonomy" id="3047"/>
    <lineage>
        <taxon>Eukaryota</taxon>
        <taxon>Viridiplantae</taxon>
        <taxon>Chlorophyta</taxon>
        <taxon>core chlorophytes</taxon>
        <taxon>Chlorophyceae</taxon>
        <taxon>CS clade</taxon>
        <taxon>Chlamydomonadales</taxon>
        <taxon>Dunaliellaceae</taxon>
        <taxon>Dunaliella</taxon>
    </lineage>
</organism>
<evidence type="ECO:0000313" key="1">
    <source>
        <dbReference type="EMBL" id="CAE0491260.1"/>
    </source>
</evidence>
<dbReference type="EMBL" id="HBIP01011302">
    <property type="protein sequence ID" value="CAE0491260.1"/>
    <property type="molecule type" value="Transcribed_RNA"/>
</dbReference>
<reference evidence="1" key="1">
    <citation type="submission" date="2021-01" db="EMBL/GenBank/DDBJ databases">
        <authorList>
            <person name="Corre E."/>
            <person name="Pelletier E."/>
            <person name="Niang G."/>
            <person name="Scheremetjew M."/>
            <person name="Finn R."/>
            <person name="Kale V."/>
            <person name="Holt S."/>
            <person name="Cochrane G."/>
            <person name="Meng A."/>
            <person name="Brown T."/>
            <person name="Cohen L."/>
        </authorList>
    </citation>
    <scope>NUCLEOTIDE SEQUENCE</scope>
    <source>
        <strain evidence="1">CCMP1320</strain>
    </source>
</reference>